<protein>
    <submittedName>
        <fullName evidence="2">Phosphate-starvation-inducible PsiE family protein</fullName>
    </submittedName>
</protein>
<keyword evidence="3" id="KW-1185">Reference proteome</keyword>
<dbReference type="EMBL" id="JBBMEI010000038">
    <property type="protein sequence ID" value="MEQ2359047.1"/>
    <property type="molecule type" value="Genomic_DNA"/>
</dbReference>
<gene>
    <name evidence="2" type="ORF">WMO75_12045</name>
</gene>
<keyword evidence="1" id="KW-0812">Transmembrane</keyword>
<name>A0ABV1AMJ9_9FIRM</name>
<keyword evidence="1" id="KW-1133">Transmembrane helix</keyword>
<evidence type="ECO:0000256" key="1">
    <source>
        <dbReference type="SAM" id="Phobius"/>
    </source>
</evidence>
<proteinExistence type="predicted"/>
<dbReference type="Proteomes" id="UP001446032">
    <property type="component" value="Unassembled WGS sequence"/>
</dbReference>
<accession>A0ABV1AMJ9</accession>
<evidence type="ECO:0000313" key="2">
    <source>
        <dbReference type="EMBL" id="MEQ2359047.1"/>
    </source>
</evidence>
<dbReference type="RefSeq" id="WP_022214230.1">
    <property type="nucleotide sequence ID" value="NZ_JBBMEI010000038.1"/>
</dbReference>
<feature type="transmembrane region" description="Helical" evidence="1">
    <location>
        <begin position="59"/>
        <end position="77"/>
    </location>
</feature>
<organism evidence="2 3">
    <name type="scientific">Blautia intestinihominis</name>
    <dbReference type="NCBI Taxonomy" id="3133152"/>
    <lineage>
        <taxon>Bacteria</taxon>
        <taxon>Bacillati</taxon>
        <taxon>Bacillota</taxon>
        <taxon>Clostridia</taxon>
        <taxon>Lachnospirales</taxon>
        <taxon>Lachnospiraceae</taxon>
        <taxon>Blautia</taxon>
    </lineage>
</organism>
<sequence length="149" mass="16954">MHKEVNHKIRKHFNEGIYNVARYTEIVLSIVILIVIALAGIRLIYAITETSLMDMDIDFFTKFLANALSLVVGVEFVKMLCRHSAQTVVEVLMFATARQMVVEHMAPTQTLIGVIAIAVLFAIRKFLMTEDSDMSHSPFKKCKEEKHEV</sequence>
<keyword evidence="1" id="KW-0472">Membrane</keyword>
<feature type="transmembrane region" description="Helical" evidence="1">
    <location>
        <begin position="108"/>
        <end position="127"/>
    </location>
</feature>
<feature type="transmembrane region" description="Helical" evidence="1">
    <location>
        <begin position="20"/>
        <end position="47"/>
    </location>
</feature>
<comment type="caution">
    <text evidence="2">The sequence shown here is derived from an EMBL/GenBank/DDBJ whole genome shotgun (WGS) entry which is preliminary data.</text>
</comment>
<evidence type="ECO:0000313" key="3">
    <source>
        <dbReference type="Proteomes" id="UP001446032"/>
    </source>
</evidence>
<reference evidence="2 3" key="1">
    <citation type="submission" date="2024-03" db="EMBL/GenBank/DDBJ databases">
        <title>Human intestinal bacterial collection.</title>
        <authorList>
            <person name="Pauvert C."/>
            <person name="Hitch T.C.A."/>
            <person name="Clavel T."/>
        </authorList>
    </citation>
    <scope>NUCLEOTIDE SEQUENCE [LARGE SCALE GENOMIC DNA]</scope>
    <source>
        <strain evidence="2 3">CLA-AA-H95</strain>
    </source>
</reference>